<accession>A0A8X6IWT3</accession>
<proteinExistence type="predicted"/>
<keyword evidence="2" id="KW-1185">Reference proteome</keyword>
<reference evidence="1" key="1">
    <citation type="submission" date="2020-08" db="EMBL/GenBank/DDBJ databases">
        <title>Multicomponent nature underlies the extraordinary mechanical properties of spider dragline silk.</title>
        <authorList>
            <person name="Kono N."/>
            <person name="Nakamura H."/>
            <person name="Mori M."/>
            <person name="Yoshida Y."/>
            <person name="Ohtoshi R."/>
            <person name="Malay A.D."/>
            <person name="Moran D.A.P."/>
            <person name="Tomita M."/>
            <person name="Numata K."/>
            <person name="Arakawa K."/>
        </authorList>
    </citation>
    <scope>NUCLEOTIDE SEQUENCE</scope>
</reference>
<comment type="caution">
    <text evidence="1">The sequence shown here is derived from an EMBL/GenBank/DDBJ whole genome shotgun (WGS) entry which is preliminary data.</text>
</comment>
<evidence type="ECO:0000313" key="1">
    <source>
        <dbReference type="EMBL" id="GFS62783.1"/>
    </source>
</evidence>
<evidence type="ECO:0000313" key="2">
    <source>
        <dbReference type="Proteomes" id="UP000886998"/>
    </source>
</evidence>
<sequence>MCLLEFAVNFEPFYAKKVGDGEESVDAEKEEYPTRQRLINIANNTKMAIRNVPAVVLVLFFQMPPEIYFYSLFVQYAPFFSEDELIDEHYNAREAFLSRKQQRTK</sequence>
<dbReference type="OrthoDB" id="10441152at2759"/>
<protein>
    <submittedName>
        <fullName evidence="1">Uncharacterized protein</fullName>
    </submittedName>
</protein>
<name>A0A8X6IWT3_9ARAC</name>
<gene>
    <name evidence="1" type="primary">AVEN_143061_1</name>
    <name evidence="1" type="ORF">TNIN_300321</name>
</gene>
<organism evidence="1 2">
    <name type="scientific">Trichonephila inaurata madagascariensis</name>
    <dbReference type="NCBI Taxonomy" id="2747483"/>
    <lineage>
        <taxon>Eukaryota</taxon>
        <taxon>Metazoa</taxon>
        <taxon>Ecdysozoa</taxon>
        <taxon>Arthropoda</taxon>
        <taxon>Chelicerata</taxon>
        <taxon>Arachnida</taxon>
        <taxon>Araneae</taxon>
        <taxon>Araneomorphae</taxon>
        <taxon>Entelegynae</taxon>
        <taxon>Araneoidea</taxon>
        <taxon>Nephilidae</taxon>
        <taxon>Trichonephila</taxon>
        <taxon>Trichonephila inaurata</taxon>
    </lineage>
</organism>
<dbReference type="Proteomes" id="UP000886998">
    <property type="component" value="Unassembled WGS sequence"/>
</dbReference>
<dbReference type="EMBL" id="BMAV01027850">
    <property type="protein sequence ID" value="GFS62783.1"/>
    <property type="molecule type" value="Genomic_DNA"/>
</dbReference>
<dbReference type="AlphaFoldDB" id="A0A8X6IWT3"/>